<dbReference type="PANTHER" id="PTHR22603">
    <property type="entry name" value="CHOLINE/ETHANOALAMINE KINASE"/>
    <property type="match status" value="1"/>
</dbReference>
<dbReference type="Gene3D" id="3.30.200.20">
    <property type="entry name" value="Phosphorylase Kinase, domain 1"/>
    <property type="match status" value="1"/>
</dbReference>
<keyword evidence="4" id="KW-0418">Kinase</keyword>
<organism evidence="4 5">
    <name type="scientific">Babesia microti (strain RI)</name>
    <dbReference type="NCBI Taxonomy" id="1133968"/>
    <lineage>
        <taxon>Eukaryota</taxon>
        <taxon>Sar</taxon>
        <taxon>Alveolata</taxon>
        <taxon>Apicomplexa</taxon>
        <taxon>Aconoidasida</taxon>
        <taxon>Piroplasmida</taxon>
        <taxon>Babesiidae</taxon>
        <taxon>Babesia</taxon>
    </lineage>
</organism>
<dbReference type="EC" id="2.7.1.82" evidence="3"/>
<dbReference type="GO" id="GO:0006646">
    <property type="term" value="P:phosphatidylethanolamine biosynthetic process"/>
    <property type="evidence" value="ECO:0007669"/>
    <property type="project" value="TreeGrafter"/>
</dbReference>
<comment type="similarity">
    <text evidence="2">Belongs to the choline/ethanolamine kinase family.</text>
</comment>
<protein>
    <recommendedName>
        <fullName evidence="3">ethanolamine kinase</fullName>
        <ecNumber evidence="3">2.7.1.82</ecNumber>
    </recommendedName>
</protein>
<reference evidence="4 5" key="1">
    <citation type="journal article" date="2012" name="Nucleic Acids Res.">
        <title>Sequencing of the smallest Apicomplexan genome from the human pathogen Babesia microti.</title>
        <authorList>
            <person name="Cornillot E."/>
            <person name="Hadj-Kaddour K."/>
            <person name="Dassouli A."/>
            <person name="Noel B."/>
            <person name="Ranwez V."/>
            <person name="Vacherie B."/>
            <person name="Augagneur Y."/>
            <person name="Bres V."/>
            <person name="Duclos A."/>
            <person name="Randazzo S."/>
            <person name="Carcy B."/>
            <person name="Debierre-Grockiego F."/>
            <person name="Delbecq S."/>
            <person name="Moubri-Menage K."/>
            <person name="Shams-Eldin H."/>
            <person name="Usmani-Brown S."/>
            <person name="Bringaud F."/>
            <person name="Wincker P."/>
            <person name="Vivares C.P."/>
            <person name="Schwarz R.T."/>
            <person name="Schetters T.P."/>
            <person name="Krause P.J."/>
            <person name="Gorenflot A."/>
            <person name="Berry V."/>
            <person name="Barbe V."/>
            <person name="Ben Mamoun C."/>
        </authorList>
    </citation>
    <scope>NUCLEOTIDE SEQUENCE [LARGE SCALE GENOMIC DNA]</scope>
    <source>
        <strain evidence="4 5">RI</strain>
    </source>
</reference>
<dbReference type="GO" id="GO:0005737">
    <property type="term" value="C:cytoplasm"/>
    <property type="evidence" value="ECO:0007669"/>
    <property type="project" value="TreeGrafter"/>
</dbReference>
<dbReference type="Proteomes" id="UP000002899">
    <property type="component" value="Chromosome II"/>
</dbReference>
<dbReference type="KEGG" id="bmic:BMR1_02g01830"/>
<dbReference type="GO" id="GO:0004305">
    <property type="term" value="F:ethanolamine kinase activity"/>
    <property type="evidence" value="ECO:0007669"/>
    <property type="project" value="UniProtKB-EC"/>
</dbReference>
<evidence type="ECO:0000256" key="3">
    <source>
        <dbReference type="ARBA" id="ARBA00038874"/>
    </source>
</evidence>
<evidence type="ECO:0000256" key="1">
    <source>
        <dbReference type="ARBA" id="ARBA00037883"/>
    </source>
</evidence>
<dbReference type="OrthoDB" id="3649325at2759"/>
<evidence type="ECO:0000313" key="5">
    <source>
        <dbReference type="Proteomes" id="UP000002899"/>
    </source>
</evidence>
<dbReference type="EMBL" id="FO082872">
    <property type="protein sequence ID" value="SJK85946.1"/>
    <property type="molecule type" value="Genomic_DNA"/>
</dbReference>
<evidence type="ECO:0000313" key="4">
    <source>
        <dbReference type="EMBL" id="SJK85946.1"/>
    </source>
</evidence>
<keyword evidence="4" id="KW-0808">Transferase</keyword>
<dbReference type="Pfam" id="PF01633">
    <property type="entry name" value="Choline_kinase"/>
    <property type="match status" value="1"/>
</dbReference>
<dbReference type="AlphaFoldDB" id="A0A1R4AAC2"/>
<accession>A0A1R4AAC2</accession>
<reference evidence="4 5" key="2">
    <citation type="journal article" date="2013" name="PLoS ONE">
        <title>Whole genome mapping and re-organization of the nuclear and mitochondrial genomes of Babesia microti isolates.</title>
        <authorList>
            <person name="Cornillot E."/>
            <person name="Dassouli A."/>
            <person name="Garg A."/>
            <person name="Pachikara N."/>
            <person name="Randazzo S."/>
            <person name="Depoix D."/>
            <person name="Carcy B."/>
            <person name="Delbecq S."/>
            <person name="Frutos R."/>
            <person name="Silva J.C."/>
            <person name="Sutton R."/>
            <person name="Krause P.J."/>
            <person name="Mamoun C.B."/>
        </authorList>
    </citation>
    <scope>NUCLEOTIDE SEQUENCE [LARGE SCALE GENOMIC DNA]</scope>
    <source>
        <strain evidence="4 5">RI</strain>
    </source>
</reference>
<dbReference type="SUPFAM" id="SSF56112">
    <property type="entry name" value="Protein kinase-like (PK-like)"/>
    <property type="match status" value="1"/>
</dbReference>
<dbReference type="CDD" id="cd14021">
    <property type="entry name" value="ChoK-like_euk"/>
    <property type="match status" value="1"/>
</dbReference>
<evidence type="ECO:0000256" key="2">
    <source>
        <dbReference type="ARBA" id="ARBA00038211"/>
    </source>
</evidence>
<keyword evidence="5" id="KW-1185">Reference proteome</keyword>
<sequence length="383" mass="45038">MSRDVRPDVFNTDKIWQRFIVDFTPKLVKELCLKLIHEWNHLTVDDIKVVRFDSGTLNYVFKICTRITNDLPIVVFRVFDYSLDIMIDRAKESEAFEIAGNLGVGPKQIVKFDKFSNRGGRIEEYISGRNLVYKEYTDMKVVCLFAKELAKFHSLMTPKLQHWSKEPKLVECMKKWMEDSTKFPGYDTIYNEQELRSQVNEYLSVLTNKVSTGRFAYNVMMCHNDIHLFNILLHDDCDKLTLLDFEFAGFNYIGYDLCNFMCEACIDYVGTDVIPFLTVDSQMVYPPDLEQEMTKTYLRGMGVEFDDKFIQEFRRDVKFLEIGWWLARVFFNALLALHNKNEDRIQCLKIYSKLCHDTYKVRRQKAIDEGYWSSDVGAQGSEI</sequence>
<dbReference type="PANTHER" id="PTHR22603:SF66">
    <property type="entry name" value="ETHANOLAMINE KINASE"/>
    <property type="match status" value="1"/>
</dbReference>
<dbReference type="RefSeq" id="XP_021338151.1">
    <property type="nucleotide sequence ID" value="XM_021481517.1"/>
</dbReference>
<gene>
    <name evidence="4" type="ORF">BMR1_02g01830</name>
</gene>
<name>A0A1R4AAC2_BABMR</name>
<proteinExistence type="inferred from homology"/>
<dbReference type="GeneID" id="24424149"/>
<dbReference type="Gene3D" id="3.90.1200.10">
    <property type="match status" value="1"/>
</dbReference>
<reference evidence="4 5" key="3">
    <citation type="journal article" date="2016" name="Sci. Rep.">
        <title>Genome-wide diversity and gene expression profiling of Babesia microti isolates identify polymorphic genes that mediate host-pathogen interactions.</title>
        <authorList>
            <person name="Silva J.C."/>
            <person name="Cornillot E."/>
            <person name="McCracken C."/>
            <person name="Usmani-Brown S."/>
            <person name="Dwivedi A."/>
            <person name="Ifeonu O.O."/>
            <person name="Crabtree J."/>
            <person name="Gotia H.T."/>
            <person name="Virji A.Z."/>
            <person name="Reynes C."/>
            <person name="Colinge J."/>
            <person name="Kumar V."/>
            <person name="Lawres L."/>
            <person name="Pazzi J.E."/>
            <person name="Pablo J.V."/>
            <person name="Hung C."/>
            <person name="Brancato J."/>
            <person name="Kumari P."/>
            <person name="Orvis J."/>
            <person name="Tretina K."/>
            <person name="Chibucos M."/>
            <person name="Ott S."/>
            <person name="Sadzewicz L."/>
            <person name="Sengamalay N."/>
            <person name="Shetty A.C."/>
            <person name="Su Q."/>
            <person name="Tallon L."/>
            <person name="Fraser C.M."/>
            <person name="Frutos R."/>
            <person name="Molina D.M."/>
            <person name="Krause P.J."/>
            <person name="Ben Mamoun C."/>
        </authorList>
    </citation>
    <scope>NUCLEOTIDE SEQUENCE [LARGE SCALE GENOMIC DNA]</scope>
    <source>
        <strain evidence="4 5">RI</strain>
    </source>
</reference>
<comment type="pathway">
    <text evidence="1">Phospholipid metabolism; phosphatidylethanolamine biosynthesis; phosphatidylethanolamine from ethanolamine: step 1/3.</text>
</comment>
<dbReference type="VEuPathDB" id="PiroplasmaDB:BMR1_02g01830"/>
<dbReference type="InterPro" id="IPR011009">
    <property type="entry name" value="Kinase-like_dom_sf"/>
</dbReference>